<dbReference type="EMBL" id="OU895877">
    <property type="protein sequence ID" value="CAG9798174.1"/>
    <property type="molecule type" value="Genomic_DNA"/>
</dbReference>
<gene>
    <name evidence="2" type="ORF">CHIRRI_LOCUS1159</name>
</gene>
<reference evidence="2" key="1">
    <citation type="submission" date="2022-01" db="EMBL/GenBank/DDBJ databases">
        <authorList>
            <person name="King R."/>
        </authorList>
    </citation>
    <scope>NUCLEOTIDE SEQUENCE</scope>
</reference>
<organism evidence="2 3">
    <name type="scientific">Chironomus riparius</name>
    <dbReference type="NCBI Taxonomy" id="315576"/>
    <lineage>
        <taxon>Eukaryota</taxon>
        <taxon>Metazoa</taxon>
        <taxon>Ecdysozoa</taxon>
        <taxon>Arthropoda</taxon>
        <taxon>Hexapoda</taxon>
        <taxon>Insecta</taxon>
        <taxon>Pterygota</taxon>
        <taxon>Neoptera</taxon>
        <taxon>Endopterygota</taxon>
        <taxon>Diptera</taxon>
        <taxon>Nematocera</taxon>
        <taxon>Chironomoidea</taxon>
        <taxon>Chironomidae</taxon>
        <taxon>Chironominae</taxon>
        <taxon>Chironomus</taxon>
    </lineage>
</organism>
<keyword evidence="1" id="KW-0175">Coiled coil</keyword>
<name>A0A9N9WNN6_9DIPT</name>
<evidence type="ECO:0000313" key="2">
    <source>
        <dbReference type="EMBL" id="CAG9798174.1"/>
    </source>
</evidence>
<sequence>MTEKVENKSLDQDAITGCEENSDKSIREVFNLMNSYEALVIEIQDEARKFQEDNQKLRRNLESVVAENVRLRNQVPDDPIVEFRSVYIEVADKIFNNMRNQLMLCYKEKEMYENLWHKTASVLEHEIPKNSMAKIKNEYDMEVRQLKMKLNECQEDNKKKMEINATLQKNFRILMKKLECIQTENVELKDNNNQLLEKLKNLVADKDETERLLDESNELNKQQMQKSTESFLKMQETIKVAEGAMAEVEQLMEEKRLLEEEHDNLARTIGSVMKEASEKVENTIEDMRKQHKVEIENSTIQIERLKQEVEHEKLKTTSAMHQVKMLEEKLHSIEMTNSYLGEDLKVAQKTLADTDEELKKIKSVMSDEKEAKHLCQYEVEKLRAIIENNKKIKEKWKVVIFEITKTLEDKIKNLILENHDLKTSRRTV</sequence>
<keyword evidence="3" id="KW-1185">Reference proteome</keyword>
<evidence type="ECO:0000313" key="3">
    <source>
        <dbReference type="Proteomes" id="UP001153620"/>
    </source>
</evidence>
<accession>A0A9N9WNN6</accession>
<dbReference type="Proteomes" id="UP001153620">
    <property type="component" value="Chromosome 1"/>
</dbReference>
<reference evidence="2" key="2">
    <citation type="submission" date="2022-10" db="EMBL/GenBank/DDBJ databases">
        <authorList>
            <consortium name="ENA_rothamsted_submissions"/>
            <consortium name="culmorum"/>
            <person name="King R."/>
        </authorList>
    </citation>
    <scope>NUCLEOTIDE SEQUENCE</scope>
</reference>
<protein>
    <submittedName>
        <fullName evidence="2">Uncharacterized protein</fullName>
    </submittedName>
</protein>
<proteinExistence type="predicted"/>
<dbReference type="AlphaFoldDB" id="A0A9N9WNN6"/>
<feature type="coiled-coil region" evidence="1">
    <location>
        <begin position="33"/>
        <end position="74"/>
    </location>
</feature>
<dbReference type="OrthoDB" id="551053at2759"/>
<feature type="coiled-coil region" evidence="1">
    <location>
        <begin position="136"/>
        <end position="315"/>
    </location>
</feature>
<evidence type="ECO:0000256" key="1">
    <source>
        <dbReference type="SAM" id="Coils"/>
    </source>
</evidence>